<reference evidence="15" key="2">
    <citation type="submission" date="2020-05" db="UniProtKB">
        <authorList>
            <consortium name="EnsemblMetazoa"/>
        </authorList>
    </citation>
    <scope>IDENTIFICATION</scope>
    <source>
        <strain evidence="15">IAEA</strain>
    </source>
</reference>
<keyword evidence="7" id="KW-0931">ER-Golgi transport</keyword>
<dbReference type="SMART" id="SM00521">
    <property type="entry name" value="CBF"/>
    <property type="match status" value="1"/>
</dbReference>
<reference evidence="16" key="1">
    <citation type="submission" date="2014-03" db="EMBL/GenBank/DDBJ databases">
        <authorList>
            <person name="Aksoy S."/>
            <person name="Warren W."/>
            <person name="Wilson R.K."/>
        </authorList>
    </citation>
    <scope>NUCLEOTIDE SEQUENCE [LARGE SCALE GENOMIC DNA]</scope>
    <source>
        <strain evidence="16">IAEA</strain>
    </source>
</reference>
<keyword evidence="10 13" id="KW-0238">DNA-binding</keyword>
<keyword evidence="8 13" id="KW-0805">Transcription regulation</keyword>
<evidence type="ECO:0000256" key="12">
    <source>
        <dbReference type="ARBA" id="ARBA00023242"/>
    </source>
</evidence>
<evidence type="ECO:0000256" key="14">
    <source>
        <dbReference type="SAM" id="MobiDB-lite"/>
    </source>
</evidence>
<dbReference type="Proteomes" id="UP000091820">
    <property type="component" value="Unassembled WGS sequence"/>
</dbReference>
<evidence type="ECO:0000256" key="6">
    <source>
        <dbReference type="ARBA" id="ARBA00022824"/>
    </source>
</evidence>
<feature type="compositionally biased region" description="Low complexity" evidence="14">
    <location>
        <begin position="195"/>
        <end position="212"/>
    </location>
</feature>
<keyword evidence="6" id="KW-0256">Endoplasmic reticulum</keyword>
<keyword evidence="11 13" id="KW-0804">Transcription</keyword>
<evidence type="ECO:0000256" key="1">
    <source>
        <dbReference type="ARBA" id="ARBA00004123"/>
    </source>
</evidence>
<dbReference type="AlphaFoldDB" id="A0A1A9WRA1"/>
<evidence type="ECO:0000256" key="2">
    <source>
        <dbReference type="ARBA" id="ARBA00004222"/>
    </source>
</evidence>
<dbReference type="STRING" id="37001.A0A1A9WRA1"/>
<dbReference type="GO" id="GO:0030008">
    <property type="term" value="C:TRAPP complex"/>
    <property type="evidence" value="ECO:0007669"/>
    <property type="project" value="InterPro"/>
</dbReference>
<dbReference type="GO" id="GO:0003677">
    <property type="term" value="F:DNA binding"/>
    <property type="evidence" value="ECO:0007669"/>
    <property type="project" value="UniProtKB-KW"/>
</dbReference>
<dbReference type="GO" id="GO:0048193">
    <property type="term" value="P:Golgi vesicle transport"/>
    <property type="evidence" value="ECO:0007669"/>
    <property type="project" value="InterPro"/>
</dbReference>
<comment type="subunit">
    <text evidence="13">Heterotrimer.</text>
</comment>
<dbReference type="Pfam" id="PF04051">
    <property type="entry name" value="TRAPP"/>
    <property type="match status" value="1"/>
</dbReference>
<evidence type="ECO:0000256" key="8">
    <source>
        <dbReference type="ARBA" id="ARBA00023015"/>
    </source>
</evidence>
<dbReference type="PANTHER" id="PTHR13048">
    <property type="entry name" value="TRAFFICKING PROTEIN PARTICLE COMPLEX SUBUNIT 3"/>
    <property type="match status" value="1"/>
</dbReference>
<dbReference type="InterPro" id="IPR001289">
    <property type="entry name" value="NFYA"/>
</dbReference>
<feature type="region of interest" description="Disordered" evidence="14">
    <location>
        <begin position="195"/>
        <end position="241"/>
    </location>
</feature>
<name>A0A1A9WRA1_9MUSC</name>
<evidence type="ECO:0000313" key="16">
    <source>
        <dbReference type="Proteomes" id="UP000091820"/>
    </source>
</evidence>
<evidence type="ECO:0000256" key="4">
    <source>
        <dbReference type="ARBA" id="ARBA00006218"/>
    </source>
</evidence>
<dbReference type="SUPFAM" id="SSF111126">
    <property type="entry name" value="Ligand-binding domain in the NO signalling and Golgi transport"/>
    <property type="match status" value="1"/>
</dbReference>
<protein>
    <recommendedName>
        <fullName evidence="13">Nuclear transcription factor Y subunit</fullName>
    </recommendedName>
</protein>
<sequence length="490" mass="53833">MSRQTSRLDPKKVKHKEMDNTASGDTTNQAQQVSEAAISTNTVAGTNQIQVIPIPVMAAGGGAQIIIGQQPQQMAGLQPQLIPLQANQIMLQQPHQTAQPMQLMQLPDGQALFFQSPSVTNEAPAPNNTQPSIQPQFISINGQLMQIATAVPTQQQGPSGTTAALGQQIIMMPQTSATVATASTPVAVSNSTASTVASSTTPNQPSSTTVSTASISGGESNCATNSDDAGGQNEPEEEPLYVNAKQYKRILIRRQARAKLESRIPKERSKYLHESRHRHAMNRIRGEGGRFHSAQEKGEQQHGAGSEQQQSLQQSRASTPRAPPRNSEFLTLTYGALVTQMLRDLENVEDVNKQLERIGYNMGMRLIEDFLARTSVPRCMEMRETADRIQQAFRIYLNVQPAITNWSTASDEFSLQFETNPLTEFVELPPDLNNLRYCAIITGCIRGALEMVQLEVQCWFVQDQLKGDNVTELRVKFIRRLEDAIPAGED</sequence>
<dbReference type="Gene3D" id="6.10.250.2430">
    <property type="match status" value="1"/>
</dbReference>
<keyword evidence="5" id="KW-0813">Transport</keyword>
<organism evidence="15 16">
    <name type="scientific">Glossina brevipalpis</name>
    <dbReference type="NCBI Taxonomy" id="37001"/>
    <lineage>
        <taxon>Eukaryota</taxon>
        <taxon>Metazoa</taxon>
        <taxon>Ecdysozoa</taxon>
        <taxon>Arthropoda</taxon>
        <taxon>Hexapoda</taxon>
        <taxon>Insecta</taxon>
        <taxon>Pterygota</taxon>
        <taxon>Neoptera</taxon>
        <taxon>Endopterygota</taxon>
        <taxon>Diptera</taxon>
        <taxon>Brachycera</taxon>
        <taxon>Muscomorpha</taxon>
        <taxon>Hippoboscoidea</taxon>
        <taxon>Glossinidae</taxon>
        <taxon>Glossina</taxon>
    </lineage>
</organism>
<evidence type="ECO:0000256" key="11">
    <source>
        <dbReference type="ARBA" id="ARBA00023163"/>
    </source>
</evidence>
<evidence type="ECO:0000256" key="13">
    <source>
        <dbReference type="RuleBase" id="RU367155"/>
    </source>
</evidence>
<comment type="function">
    <text evidence="13">Component of the sequence-specific heterotrimeric transcription factor (NF-Y) which specifically recognizes a 5'-CCAAT-3' box motif found in the promoters of its target genes.</text>
</comment>
<keyword evidence="9" id="KW-0333">Golgi apparatus</keyword>
<feature type="region of interest" description="Disordered" evidence="14">
    <location>
        <begin position="1"/>
        <end position="31"/>
    </location>
</feature>
<keyword evidence="16" id="KW-1185">Reference proteome</keyword>
<dbReference type="InterPro" id="IPR024096">
    <property type="entry name" value="NO_sig/Golgi_transp_ligand-bd"/>
</dbReference>
<dbReference type="Gene3D" id="3.30.1380.20">
    <property type="entry name" value="Trafficking protein particle complex subunit 3"/>
    <property type="match status" value="1"/>
</dbReference>
<feature type="compositionally biased region" description="Basic and acidic residues" evidence="14">
    <location>
        <begin position="1"/>
        <end position="19"/>
    </location>
</feature>
<dbReference type="FunFam" id="3.30.1380.20:FF:000013">
    <property type="entry name" value="Trafficking protein particle complex subunit"/>
    <property type="match status" value="1"/>
</dbReference>
<comment type="similarity">
    <text evidence="4">Belongs to the TRAPP small subunits family. BET3 subfamily.</text>
</comment>
<dbReference type="GO" id="GO:0003700">
    <property type="term" value="F:DNA-binding transcription factor activity"/>
    <property type="evidence" value="ECO:0007669"/>
    <property type="project" value="UniProtKB-UniRule"/>
</dbReference>
<comment type="subcellular location">
    <subcellularLocation>
        <location evidence="3">Endoplasmic reticulum</location>
    </subcellularLocation>
    <subcellularLocation>
        <location evidence="2">Golgi apparatus</location>
        <location evidence="2">cis-Golgi network</location>
    </subcellularLocation>
    <subcellularLocation>
        <location evidence="1 13">Nucleus</location>
    </subcellularLocation>
</comment>
<dbReference type="GO" id="GO:0005783">
    <property type="term" value="C:endoplasmic reticulum"/>
    <property type="evidence" value="ECO:0007669"/>
    <property type="project" value="UniProtKB-SubCell"/>
</dbReference>
<evidence type="ECO:0000256" key="7">
    <source>
        <dbReference type="ARBA" id="ARBA00022892"/>
    </source>
</evidence>
<dbReference type="VEuPathDB" id="VectorBase:GBRI029268"/>
<dbReference type="GO" id="GO:0005634">
    <property type="term" value="C:nucleus"/>
    <property type="evidence" value="ECO:0007669"/>
    <property type="project" value="UniProtKB-SubCell"/>
</dbReference>
<accession>A0A1A9WRA1</accession>
<dbReference type="InterPro" id="IPR016721">
    <property type="entry name" value="Bet3"/>
</dbReference>
<feature type="compositionally biased region" description="Polar residues" evidence="14">
    <location>
        <begin position="213"/>
        <end position="227"/>
    </location>
</feature>
<evidence type="ECO:0000313" key="15">
    <source>
        <dbReference type="EnsemblMetazoa" id="GBRI029268-PA"/>
    </source>
</evidence>
<dbReference type="GO" id="GO:0005794">
    <property type="term" value="C:Golgi apparatus"/>
    <property type="evidence" value="ECO:0007669"/>
    <property type="project" value="UniProtKB-SubCell"/>
</dbReference>
<evidence type="ECO:0000256" key="5">
    <source>
        <dbReference type="ARBA" id="ARBA00022448"/>
    </source>
</evidence>
<dbReference type="EnsemblMetazoa" id="GBRI029268-RA">
    <property type="protein sequence ID" value="GBRI029268-PA"/>
    <property type="gene ID" value="GBRI029268"/>
</dbReference>
<keyword evidence="12 13" id="KW-0539">Nucleus</keyword>
<dbReference type="CDD" id="cd14942">
    <property type="entry name" value="TRAPPC3_bet3"/>
    <property type="match status" value="1"/>
</dbReference>
<evidence type="ECO:0000256" key="3">
    <source>
        <dbReference type="ARBA" id="ARBA00004240"/>
    </source>
</evidence>
<comment type="similarity">
    <text evidence="13">Belongs to the NFYA/HAP2 subunit family.</text>
</comment>
<evidence type="ECO:0000256" key="10">
    <source>
        <dbReference type="ARBA" id="ARBA00023125"/>
    </source>
</evidence>
<dbReference type="InterPro" id="IPR007194">
    <property type="entry name" value="TRAPP_component"/>
</dbReference>
<proteinExistence type="inferred from homology"/>
<feature type="compositionally biased region" description="Polar residues" evidence="14">
    <location>
        <begin position="306"/>
        <end position="318"/>
    </location>
</feature>
<evidence type="ECO:0000256" key="9">
    <source>
        <dbReference type="ARBA" id="ARBA00023034"/>
    </source>
</evidence>
<dbReference type="PROSITE" id="PS51152">
    <property type="entry name" value="NFYA_HAP2_2"/>
    <property type="match status" value="1"/>
</dbReference>
<feature type="region of interest" description="Disordered" evidence="14">
    <location>
        <begin position="292"/>
        <end position="328"/>
    </location>
</feature>
<feature type="compositionally biased region" description="Polar residues" evidence="14">
    <location>
        <begin position="20"/>
        <end position="31"/>
    </location>
</feature>
<dbReference type="Pfam" id="PF02045">
    <property type="entry name" value="CBFB_NFYA"/>
    <property type="match status" value="1"/>
</dbReference>